<comment type="caution">
    <text evidence="1">The sequence shown here is derived from an EMBL/GenBank/DDBJ whole genome shotgun (WGS) entry which is preliminary data.</text>
</comment>
<evidence type="ECO:0000313" key="2">
    <source>
        <dbReference type="Proteomes" id="UP000192505"/>
    </source>
</evidence>
<proteinExistence type="predicted"/>
<dbReference type="PANTHER" id="PTHR39206">
    <property type="entry name" value="SLL8004 PROTEIN"/>
    <property type="match status" value="1"/>
</dbReference>
<dbReference type="AlphaFoldDB" id="A0A1W9KVN5"/>
<dbReference type="EMBL" id="MTEI01000003">
    <property type="protein sequence ID" value="OQW88654.1"/>
    <property type="molecule type" value="Genomic_DNA"/>
</dbReference>
<name>A0A1W9KVN5_9BURK</name>
<protein>
    <submittedName>
        <fullName evidence="1">Uncharacterized protein</fullName>
    </submittedName>
</protein>
<dbReference type="PANTHER" id="PTHR39206:SF1">
    <property type="entry name" value="SLL8004 PROTEIN"/>
    <property type="match status" value="1"/>
</dbReference>
<accession>A0A1W9KVN5</accession>
<reference evidence="1 2" key="1">
    <citation type="submission" date="2017-01" db="EMBL/GenBank/DDBJ databases">
        <title>Novel large sulfur bacteria in the metagenomes of groundwater-fed chemosynthetic microbial mats in the Lake Huron basin.</title>
        <authorList>
            <person name="Sharrar A.M."/>
            <person name="Flood B.E."/>
            <person name="Bailey J.V."/>
            <person name="Jones D.S."/>
            <person name="Biddanda B."/>
            <person name="Ruberg S.A."/>
            <person name="Marcus D.N."/>
            <person name="Dick G.J."/>
        </authorList>
    </citation>
    <scope>NUCLEOTIDE SEQUENCE [LARGE SCALE GENOMIC DNA]</scope>
    <source>
        <strain evidence="1">A7</strain>
    </source>
</reference>
<evidence type="ECO:0000313" key="1">
    <source>
        <dbReference type="EMBL" id="OQW88654.1"/>
    </source>
</evidence>
<dbReference type="Proteomes" id="UP000192505">
    <property type="component" value="Unassembled WGS sequence"/>
</dbReference>
<gene>
    <name evidence="1" type="ORF">BWK72_06655</name>
</gene>
<sequence>MSAAVAQLYLLADPNGAGKSTLYRAAQQHSYGVVLLVVCLDEPERLLPRVLGRVREGGHGVPAQRVLSRYPRTLQNLIHAVRLADLALLYDTGTTSPDDISPPLLVATCRGQKTTVLAPDLPAWARQVLQVGQMPNV</sequence>
<organism evidence="1 2">
    <name type="scientific">Rhodoferax ferrireducens</name>
    <dbReference type="NCBI Taxonomy" id="192843"/>
    <lineage>
        <taxon>Bacteria</taxon>
        <taxon>Pseudomonadati</taxon>
        <taxon>Pseudomonadota</taxon>
        <taxon>Betaproteobacteria</taxon>
        <taxon>Burkholderiales</taxon>
        <taxon>Comamonadaceae</taxon>
        <taxon>Rhodoferax</taxon>
    </lineage>
</organism>